<proteinExistence type="predicted"/>
<dbReference type="eggNOG" id="ENOG5032TQD">
    <property type="taxonomic scope" value="Bacteria"/>
</dbReference>
<dbReference type="RefSeq" id="WP_045228619.1">
    <property type="nucleotide sequence ID" value="NZ_BBJU01000003.1"/>
</dbReference>
<dbReference type="AlphaFoldDB" id="A0A081CQT9"/>
<dbReference type="Pfam" id="PF09641">
    <property type="entry name" value="DUF2026"/>
    <property type="match status" value="1"/>
</dbReference>
<protein>
    <recommendedName>
        <fullName evidence="3">DUF2026 domain-containing protein</fullName>
    </recommendedName>
</protein>
<accession>A0A081CQT9</accession>
<sequence length="202" mass="22253">MLIKQTDYHRIYRVINSLLINENADPATAGMYFSTFGAFILEHHYKVKAKPKGGLAAYNLDGKLILFADHREDGHVTGAGENFHCWVEADGWAIDFMAPAFSQAAHGLSVPSKMFQRPLSAMAASVNDLARSGDFFYKSEPEATARRFADWRKQALIGDLASVAAGWFRKSPKQMQSAISVSDETGKSKIIPLIGNPLTGSW</sequence>
<dbReference type="OrthoDB" id="8349444at2"/>
<evidence type="ECO:0008006" key="3">
    <source>
        <dbReference type="Google" id="ProtNLM"/>
    </source>
</evidence>
<organism evidence="1 2">
    <name type="scientific">Agrobacterium rubi TR3 = NBRC 13261</name>
    <dbReference type="NCBI Taxonomy" id="1368415"/>
    <lineage>
        <taxon>Bacteria</taxon>
        <taxon>Pseudomonadati</taxon>
        <taxon>Pseudomonadota</taxon>
        <taxon>Alphaproteobacteria</taxon>
        <taxon>Hyphomicrobiales</taxon>
        <taxon>Rhizobiaceae</taxon>
        <taxon>Rhizobium/Agrobacterium group</taxon>
        <taxon>Agrobacterium</taxon>
    </lineage>
</organism>
<dbReference type="Gene3D" id="3.10.550.10">
    <property type="entry name" value="Hypothetical protein Atu2299"/>
    <property type="match status" value="1"/>
</dbReference>
<evidence type="ECO:0000313" key="2">
    <source>
        <dbReference type="Proteomes" id="UP000028701"/>
    </source>
</evidence>
<dbReference type="InterPro" id="IPR038765">
    <property type="entry name" value="Papain-like_cys_pep_sf"/>
</dbReference>
<name>A0A081CQT9_9HYPH</name>
<dbReference type="SUPFAM" id="SSF54001">
    <property type="entry name" value="Cysteine proteinases"/>
    <property type="match status" value="1"/>
</dbReference>
<dbReference type="Proteomes" id="UP000028701">
    <property type="component" value="Unassembled WGS sequence"/>
</dbReference>
<dbReference type="InterPro" id="IPR018599">
    <property type="entry name" value="DUF2026"/>
</dbReference>
<comment type="caution">
    <text evidence="1">The sequence shown here is derived from an EMBL/GenBank/DDBJ whole genome shotgun (WGS) entry which is preliminary data.</text>
</comment>
<dbReference type="EMBL" id="BBJU01000003">
    <property type="protein sequence ID" value="GAK69035.1"/>
    <property type="molecule type" value="Genomic_DNA"/>
</dbReference>
<reference evidence="1 2" key="1">
    <citation type="submission" date="2014-08" db="EMBL/GenBank/DDBJ databases">
        <title>Whole genome shotgun sequence of Rhizobium rubi NBRC 13261.</title>
        <authorList>
            <person name="Katano-Makiyama Y."/>
            <person name="Hosoyama A."/>
            <person name="Hashimoto M."/>
            <person name="Hosoyama Y."/>
            <person name="Noguchi M."/>
            <person name="Tsuchikane K."/>
            <person name="Uohara A."/>
            <person name="Ohji S."/>
            <person name="Ichikawa N."/>
            <person name="Kimura A."/>
            <person name="Yamazoe A."/>
            <person name="Fujita N."/>
        </authorList>
    </citation>
    <scope>NUCLEOTIDE SEQUENCE [LARGE SCALE GENOMIC DNA]</scope>
    <source>
        <strain evidence="1 2">NBRC 13261</strain>
    </source>
</reference>
<evidence type="ECO:0000313" key="1">
    <source>
        <dbReference type="EMBL" id="GAK69035.1"/>
    </source>
</evidence>
<dbReference type="InterPro" id="IPR023107">
    <property type="entry name" value="Atu2299-like_dom_sf"/>
</dbReference>
<gene>
    <name evidence="1" type="ORF">RRU01S_03_02060</name>
</gene>